<dbReference type="EMBL" id="MCBQ01011926">
    <property type="protein sequence ID" value="RKF65599.1"/>
    <property type="molecule type" value="Genomic_DNA"/>
</dbReference>
<feature type="chain" id="PRO_5019274637" description="Secreted effector protein" evidence="1">
    <location>
        <begin position="24"/>
        <end position="225"/>
    </location>
</feature>
<feature type="signal peptide" evidence="1">
    <location>
        <begin position="1"/>
        <end position="23"/>
    </location>
</feature>
<comment type="caution">
    <text evidence="2">The sequence shown here is derived from an EMBL/GenBank/DDBJ whole genome shotgun (WGS) entry which is preliminary data.</text>
</comment>
<reference evidence="2 3" key="1">
    <citation type="journal article" date="2018" name="BMC Genomics">
        <title>Comparative genome analyses reveal sequence features reflecting distinct modes of host-adaptation between dicot and monocot powdery mildew.</title>
        <authorList>
            <person name="Wu Y."/>
            <person name="Ma X."/>
            <person name="Pan Z."/>
            <person name="Kale S.D."/>
            <person name="Song Y."/>
            <person name="King H."/>
            <person name="Zhang Q."/>
            <person name="Presley C."/>
            <person name="Deng X."/>
            <person name="Wei C.I."/>
            <person name="Xiao S."/>
        </authorList>
    </citation>
    <scope>NUCLEOTIDE SEQUENCE [LARGE SCALE GENOMIC DNA]</scope>
    <source>
        <strain evidence="2">UMSG3</strain>
    </source>
</reference>
<name>A0A420I7F1_9PEZI</name>
<keyword evidence="3" id="KW-1185">Reference proteome</keyword>
<keyword evidence="1" id="KW-0732">Signal</keyword>
<sequence length="225" mass="25684">MHFPSFWSISYIVFHVVTFYVSSERNANNGQGHALLQRAFTPSVISNPSIFLKESHHYSTIRKRATLNGNILPGKGVASTALRPKRTLLAYQCDNYTFKMDYLGFCKTMMNSKGIKDKVNREFPKIQLLRLPDSKHKNPTQYKLWPVRPYGSIYVEGPPGDYFMFVRKNKIRNVAKQVNSKFNFCKKIFGNSPVRGGVVNEPIHPLPYPRITPLNAKKSPMTTPG</sequence>
<evidence type="ECO:0000313" key="3">
    <source>
        <dbReference type="Proteomes" id="UP000283383"/>
    </source>
</evidence>
<proteinExistence type="predicted"/>
<evidence type="ECO:0000313" key="2">
    <source>
        <dbReference type="EMBL" id="RKF65599.1"/>
    </source>
</evidence>
<organism evidence="2 3">
    <name type="scientific">Golovinomyces cichoracearum</name>
    <dbReference type="NCBI Taxonomy" id="62708"/>
    <lineage>
        <taxon>Eukaryota</taxon>
        <taxon>Fungi</taxon>
        <taxon>Dikarya</taxon>
        <taxon>Ascomycota</taxon>
        <taxon>Pezizomycotina</taxon>
        <taxon>Leotiomycetes</taxon>
        <taxon>Erysiphales</taxon>
        <taxon>Erysiphaceae</taxon>
        <taxon>Golovinomyces</taxon>
    </lineage>
</organism>
<gene>
    <name evidence="2" type="ORF">GcM3_119015</name>
</gene>
<dbReference type="Proteomes" id="UP000283383">
    <property type="component" value="Unassembled WGS sequence"/>
</dbReference>
<protein>
    <recommendedName>
        <fullName evidence="4">Secreted effector protein</fullName>
    </recommendedName>
</protein>
<evidence type="ECO:0000256" key="1">
    <source>
        <dbReference type="SAM" id="SignalP"/>
    </source>
</evidence>
<accession>A0A420I7F1</accession>
<evidence type="ECO:0008006" key="4">
    <source>
        <dbReference type="Google" id="ProtNLM"/>
    </source>
</evidence>
<dbReference type="AlphaFoldDB" id="A0A420I7F1"/>